<dbReference type="GO" id="GO:0003677">
    <property type="term" value="F:DNA binding"/>
    <property type="evidence" value="ECO:0007669"/>
    <property type="project" value="TreeGrafter"/>
</dbReference>
<dbReference type="STRING" id="1182545.A0A072PUE2"/>
<feature type="compositionally biased region" description="Polar residues" evidence="10">
    <location>
        <begin position="365"/>
        <end position="382"/>
    </location>
</feature>
<organism evidence="12 13">
    <name type="scientific">Exophiala aquamarina CBS 119918</name>
    <dbReference type="NCBI Taxonomy" id="1182545"/>
    <lineage>
        <taxon>Eukaryota</taxon>
        <taxon>Fungi</taxon>
        <taxon>Dikarya</taxon>
        <taxon>Ascomycota</taxon>
        <taxon>Pezizomycotina</taxon>
        <taxon>Eurotiomycetes</taxon>
        <taxon>Chaetothyriomycetidae</taxon>
        <taxon>Chaetothyriales</taxon>
        <taxon>Herpotrichiellaceae</taxon>
        <taxon>Exophiala</taxon>
    </lineage>
</organism>
<dbReference type="EMBL" id="AMGV01000003">
    <property type="protein sequence ID" value="KEF59150.1"/>
    <property type="molecule type" value="Genomic_DNA"/>
</dbReference>
<dbReference type="PANTHER" id="PTHR13220:SF11">
    <property type="entry name" value="TIMELESS-INTERACTING PROTEIN"/>
    <property type="match status" value="1"/>
</dbReference>
<evidence type="ECO:0000259" key="11">
    <source>
        <dbReference type="Pfam" id="PF07962"/>
    </source>
</evidence>
<keyword evidence="4 9" id="KW-0227">DNA damage</keyword>
<keyword evidence="6 9" id="KW-0539">Nucleus</keyword>
<evidence type="ECO:0000256" key="9">
    <source>
        <dbReference type="RuleBase" id="RU366049"/>
    </source>
</evidence>
<comment type="function">
    <text evidence="9">Plays an important role in the control of DNA replication and the maintenance of replication fork stability.</text>
</comment>
<evidence type="ECO:0000256" key="6">
    <source>
        <dbReference type="ARBA" id="ARBA00023242"/>
    </source>
</evidence>
<proteinExistence type="inferred from homology"/>
<feature type="compositionally biased region" description="Basic and acidic residues" evidence="10">
    <location>
        <begin position="26"/>
        <end position="39"/>
    </location>
</feature>
<feature type="domain" description="Chromosome segregation in meiosis protein 3" evidence="11">
    <location>
        <begin position="74"/>
        <end position="161"/>
    </location>
</feature>
<feature type="compositionally biased region" description="Low complexity" evidence="10">
    <location>
        <begin position="1"/>
        <end position="14"/>
    </location>
</feature>
<feature type="region of interest" description="Disordered" evidence="10">
    <location>
        <begin position="279"/>
        <end position="350"/>
    </location>
</feature>
<evidence type="ECO:0000256" key="7">
    <source>
        <dbReference type="ARBA" id="ARBA00023306"/>
    </source>
</evidence>
<feature type="region of interest" description="Disordered" evidence="10">
    <location>
        <begin position="176"/>
        <end position="213"/>
    </location>
</feature>
<dbReference type="PANTHER" id="PTHR13220">
    <property type="entry name" value="TIMELESS INTERACTING-RELATED"/>
    <property type="match status" value="1"/>
</dbReference>
<dbReference type="InterPro" id="IPR040038">
    <property type="entry name" value="TIPIN/Csm3/Swi3"/>
</dbReference>
<comment type="similarity">
    <text evidence="2 9">Belongs to the CSM3 family.</text>
</comment>
<dbReference type="RefSeq" id="XP_013261740.1">
    <property type="nucleotide sequence ID" value="XM_013406286.1"/>
</dbReference>
<comment type="subcellular location">
    <subcellularLocation>
        <location evidence="1 9">Nucleus</location>
    </subcellularLocation>
</comment>
<dbReference type="GO" id="GO:0006974">
    <property type="term" value="P:DNA damage response"/>
    <property type="evidence" value="ECO:0007669"/>
    <property type="project" value="UniProtKB-KW"/>
</dbReference>
<reference evidence="12 13" key="1">
    <citation type="submission" date="2013-03" db="EMBL/GenBank/DDBJ databases">
        <title>The Genome Sequence of Exophiala aquamarina CBS 119918.</title>
        <authorList>
            <consortium name="The Broad Institute Genomics Platform"/>
            <person name="Cuomo C."/>
            <person name="de Hoog S."/>
            <person name="Gorbushina A."/>
            <person name="Walker B."/>
            <person name="Young S.K."/>
            <person name="Zeng Q."/>
            <person name="Gargeya S."/>
            <person name="Fitzgerald M."/>
            <person name="Haas B."/>
            <person name="Abouelleil A."/>
            <person name="Allen A.W."/>
            <person name="Alvarado L."/>
            <person name="Arachchi H.M."/>
            <person name="Berlin A.M."/>
            <person name="Chapman S.B."/>
            <person name="Gainer-Dewar J."/>
            <person name="Goldberg J."/>
            <person name="Griggs A."/>
            <person name="Gujja S."/>
            <person name="Hansen M."/>
            <person name="Howarth C."/>
            <person name="Imamovic A."/>
            <person name="Ireland A."/>
            <person name="Larimer J."/>
            <person name="McCowan C."/>
            <person name="Murphy C."/>
            <person name="Pearson M."/>
            <person name="Poon T.W."/>
            <person name="Priest M."/>
            <person name="Roberts A."/>
            <person name="Saif S."/>
            <person name="Shea T."/>
            <person name="Sisk P."/>
            <person name="Sykes S."/>
            <person name="Wortman J."/>
            <person name="Nusbaum C."/>
            <person name="Birren B."/>
        </authorList>
    </citation>
    <scope>NUCLEOTIDE SEQUENCE [LARGE SCALE GENOMIC DNA]</scope>
    <source>
        <strain evidence="12 13">CBS 119918</strain>
    </source>
</reference>
<dbReference type="InterPro" id="IPR012923">
    <property type="entry name" value="Csm3"/>
</dbReference>
<feature type="compositionally biased region" description="Polar residues" evidence="10">
    <location>
        <begin position="253"/>
        <end position="262"/>
    </location>
</feature>
<dbReference type="GeneID" id="25278927"/>
<keyword evidence="7 9" id="KW-0131">Cell cycle</keyword>
<sequence>MAADPLTAATADDLFNYDTTDDEDPFGDKTTKVTRDDKANLSPRYTKRKADDGDDELGIDEEVQIKKKRKPIAKLDEARLLSAPGIPNLRELARSGKISKKLRLKGKGHEFSDAARLLNYYQQWLDNLYPRAKFADGLQLIEKVGHSKRMNVMRKEWIDESKPGYVSKKSLAGKDEFEDDDLYGAGDPATTENQLEQTSDAAPNASPGVGMANNSLFVSDLNTNRYSTANDELPEDDELEALLAEQDARQAPSKAQTTTNIDSEGEDDLDALLAEQETRRVQAPTSSHNRNEQPRPTPHAPFDDNDEDELDALLAEQEAEVRPRSPLAQIQSLQSGPAAPKRTGGIFEDDDLDNLDALLAEQDVRQTQQTVPRPSTGTTVSLPYTIGRDNACEASHENIEAQVDQPLAENNDGLPFLQTASELMAKEAQEAEGEDFEAEGMFSSSPAPQEE</sequence>
<dbReference type="Pfam" id="PF07962">
    <property type="entry name" value="Swi3"/>
    <property type="match status" value="1"/>
</dbReference>
<feature type="compositionally biased region" description="Polar residues" evidence="10">
    <location>
        <begin position="442"/>
        <end position="451"/>
    </location>
</feature>
<dbReference type="HOGENOM" id="CLU_036204_2_0_1"/>
<feature type="region of interest" description="Disordered" evidence="10">
    <location>
        <begin position="425"/>
        <end position="451"/>
    </location>
</feature>
<dbReference type="VEuPathDB" id="FungiDB:A1O9_03994"/>
<dbReference type="GO" id="GO:0031297">
    <property type="term" value="P:replication fork processing"/>
    <property type="evidence" value="ECO:0007669"/>
    <property type="project" value="UniProtKB-UniRule"/>
</dbReference>
<evidence type="ECO:0000256" key="8">
    <source>
        <dbReference type="ARBA" id="ARBA00025496"/>
    </source>
</evidence>
<evidence type="ECO:0000313" key="13">
    <source>
        <dbReference type="Proteomes" id="UP000027920"/>
    </source>
</evidence>
<protein>
    <recommendedName>
        <fullName evidence="9">Chromosome segregation in meiosis protein</fullName>
    </recommendedName>
</protein>
<dbReference type="AlphaFoldDB" id="A0A072PUE2"/>
<keyword evidence="5" id="KW-0236">DNA replication inhibitor</keyword>
<evidence type="ECO:0000256" key="1">
    <source>
        <dbReference type="ARBA" id="ARBA00004123"/>
    </source>
</evidence>
<comment type="function">
    <text evidence="8">Forms a fork protection complex (FPC) with TOF1 and which is required for chromosome segregation during meiosis and DNA damage repair. FPC coordinates leading and lagging strand synthesis and moves with the replication fork. FPC stabilizes replication forks in a configuration that is recognized by replication checkpoint sensors.</text>
</comment>
<dbReference type="Proteomes" id="UP000027920">
    <property type="component" value="Unassembled WGS sequence"/>
</dbReference>
<evidence type="ECO:0000256" key="4">
    <source>
        <dbReference type="ARBA" id="ARBA00022763"/>
    </source>
</evidence>
<comment type="caution">
    <text evidence="12">The sequence shown here is derived from an EMBL/GenBank/DDBJ whole genome shotgun (WGS) entry which is preliminary data.</text>
</comment>
<feature type="region of interest" description="Disordered" evidence="10">
    <location>
        <begin position="247"/>
        <end position="266"/>
    </location>
</feature>
<dbReference type="GO" id="GO:0043111">
    <property type="term" value="P:replication fork arrest"/>
    <property type="evidence" value="ECO:0007669"/>
    <property type="project" value="TreeGrafter"/>
</dbReference>
<comment type="subunit">
    <text evidence="3">Component of the fork protection complex (FPC) consisting of TOF1 and CSM3.</text>
</comment>
<accession>A0A072PUE2</accession>
<feature type="region of interest" description="Disordered" evidence="10">
    <location>
        <begin position="364"/>
        <end position="383"/>
    </location>
</feature>
<evidence type="ECO:0000313" key="12">
    <source>
        <dbReference type="EMBL" id="KEF59150.1"/>
    </source>
</evidence>
<name>A0A072PUE2_9EURO</name>
<dbReference type="OrthoDB" id="437078at2759"/>
<keyword evidence="13" id="KW-1185">Reference proteome</keyword>
<dbReference type="GO" id="GO:0000076">
    <property type="term" value="P:DNA replication checkpoint signaling"/>
    <property type="evidence" value="ECO:0007669"/>
    <property type="project" value="UniProtKB-UniRule"/>
</dbReference>
<feature type="region of interest" description="Disordered" evidence="10">
    <location>
        <begin position="1"/>
        <end position="58"/>
    </location>
</feature>
<evidence type="ECO:0000256" key="5">
    <source>
        <dbReference type="ARBA" id="ARBA00022880"/>
    </source>
</evidence>
<evidence type="ECO:0000256" key="2">
    <source>
        <dbReference type="ARBA" id="ARBA00006075"/>
    </source>
</evidence>
<gene>
    <name evidence="12" type="ORF">A1O9_03994</name>
</gene>
<dbReference type="GO" id="GO:0031298">
    <property type="term" value="C:replication fork protection complex"/>
    <property type="evidence" value="ECO:0007669"/>
    <property type="project" value="TreeGrafter"/>
</dbReference>
<evidence type="ECO:0000256" key="10">
    <source>
        <dbReference type="SAM" id="MobiDB-lite"/>
    </source>
</evidence>
<feature type="compositionally biased region" description="Polar residues" evidence="10">
    <location>
        <begin position="190"/>
        <end position="201"/>
    </location>
</feature>
<evidence type="ECO:0000256" key="3">
    <source>
        <dbReference type="ARBA" id="ARBA00011217"/>
    </source>
</evidence>